<dbReference type="GO" id="GO:0005786">
    <property type="term" value="C:signal recognition particle, endoplasmic reticulum targeting"/>
    <property type="evidence" value="ECO:0007669"/>
    <property type="project" value="UniProtKB-UniRule"/>
</dbReference>
<feature type="compositionally biased region" description="Basic residues" evidence="10">
    <location>
        <begin position="663"/>
        <end position="672"/>
    </location>
</feature>
<dbReference type="OrthoDB" id="5421607at2759"/>
<proteinExistence type="inferred from homology"/>
<comment type="subcellular location">
    <subcellularLocation>
        <location evidence="2 9">Cytoplasm</location>
    </subcellularLocation>
    <subcellularLocation>
        <location evidence="1">Endoplasmic reticulum</location>
    </subcellularLocation>
</comment>
<evidence type="ECO:0000256" key="8">
    <source>
        <dbReference type="ARBA" id="ARBA00023274"/>
    </source>
</evidence>
<evidence type="ECO:0000256" key="5">
    <source>
        <dbReference type="ARBA" id="ARBA00022490"/>
    </source>
</evidence>
<dbReference type="GO" id="GO:0043022">
    <property type="term" value="F:ribosome binding"/>
    <property type="evidence" value="ECO:0007669"/>
    <property type="project" value="TreeGrafter"/>
</dbReference>
<dbReference type="SUPFAM" id="SSF48452">
    <property type="entry name" value="TPR-like"/>
    <property type="match status" value="1"/>
</dbReference>
<evidence type="ECO:0000256" key="9">
    <source>
        <dbReference type="PIRNR" id="PIRNR038922"/>
    </source>
</evidence>
<keyword evidence="7 9" id="KW-0733">Signal recognition particle</keyword>
<evidence type="ECO:0000256" key="10">
    <source>
        <dbReference type="SAM" id="MobiDB-lite"/>
    </source>
</evidence>
<organism evidence="12 13">
    <name type="scientific">Maudiozyma exigua</name>
    <name type="common">Yeast</name>
    <name type="synonym">Kazachstania exigua</name>
    <dbReference type="NCBI Taxonomy" id="34358"/>
    <lineage>
        <taxon>Eukaryota</taxon>
        <taxon>Fungi</taxon>
        <taxon>Dikarya</taxon>
        <taxon>Ascomycota</taxon>
        <taxon>Saccharomycotina</taxon>
        <taxon>Saccharomycetes</taxon>
        <taxon>Saccharomycetales</taxon>
        <taxon>Saccharomycetaceae</taxon>
        <taxon>Maudiozyma</taxon>
    </lineage>
</organism>
<sequence length="672" mass="77516">MAGNSLTDLLSQLNVQSTHDEHSQVEKTSIQLLENGCTNPGTVLKYCLVALIKQDKYNQALSILEKYDSIATEHTNQIRLEKLYIFYKLNNVTKFKKFYDSIIPDGFLGLLNKKNPASRMEKLRGILHVRAQFCYKNGDMEEAYRIYHHFSINNVSGTDDTTELACNERVPLTVESDMLMNYPPVNELNEESYDILFNESLLLFAKDETMNSLTLLQKAHNLAKTSGYQDDINTLELQLAYVHQLLGNTSDSKEYLNSLIKRLDVGSPMYVLVKNNLLAFQDFSKYKDNINLILRELNTKKINSLNLQNFTHDQWNKLQSNIMFLQLYNNVSIPSKSGCLSSTLHNYTNNVDNVIIEPYRSQAKKLYHLAIKSVSSYSSGSKNSIIGLVLLATQVLVVENQWDNAIRLCELYCNRILPSCKRASDDITTIVYVLFELYRHEGRSHSKLQLFKKIAPLYSFQTFQGIRKNIRPFLRFDEDGLINELRFWKHVAFQYLAAGKPKQTKEMLESLEKIFYFRKYMQDKNVRYALGYTQSYKFEYSSVSNLIAPIDVSSLIDKGIKPFESNSNKIQSSTVTAKRIMKNKLQAKKQKKKQARLQKFLATHDVANKTVDPERWLPLKDRSTYRPKKKQLAKQTQGGAMNKQSEQALDISKKQNKGSNNNNKKKNRKGRK</sequence>
<keyword evidence="13" id="KW-1185">Reference proteome</keyword>
<evidence type="ECO:0000256" key="3">
    <source>
        <dbReference type="ARBA" id="ARBA00007676"/>
    </source>
</evidence>
<evidence type="ECO:0000256" key="7">
    <source>
        <dbReference type="ARBA" id="ARBA00023135"/>
    </source>
</evidence>
<dbReference type="PANTHER" id="PTHR14094:SF9">
    <property type="entry name" value="SIGNAL RECOGNITION PARTICLE SUBUNIT SRP72"/>
    <property type="match status" value="1"/>
</dbReference>
<evidence type="ECO:0000256" key="6">
    <source>
        <dbReference type="ARBA" id="ARBA00022824"/>
    </source>
</evidence>
<dbReference type="InterPro" id="IPR013699">
    <property type="entry name" value="Signal_recog_part_SRP72_RNA-bd"/>
</dbReference>
<keyword evidence="5 9" id="KW-0963">Cytoplasm</keyword>
<dbReference type="Proteomes" id="UP000750334">
    <property type="component" value="Unassembled WGS sequence"/>
</dbReference>
<dbReference type="InterPro" id="IPR011990">
    <property type="entry name" value="TPR-like_helical_dom_sf"/>
</dbReference>
<evidence type="ECO:0000256" key="4">
    <source>
        <dbReference type="ARBA" id="ARBA00018350"/>
    </source>
</evidence>
<comment type="similarity">
    <text evidence="3 9">Belongs to the SRP72 family.</text>
</comment>
<protein>
    <recommendedName>
        <fullName evidence="4 9">Signal recognition particle subunit SRP72</fullName>
    </recommendedName>
</protein>
<reference evidence="12 13" key="1">
    <citation type="submission" date="2020-11" db="EMBL/GenBank/DDBJ databases">
        <title>Kefir isolates.</title>
        <authorList>
            <person name="Marcisauskas S."/>
            <person name="Kim Y."/>
            <person name="Blasche S."/>
        </authorList>
    </citation>
    <scope>NUCLEOTIDE SEQUENCE [LARGE SCALE GENOMIC DNA]</scope>
    <source>
        <strain evidence="12 13">OG2</strain>
    </source>
</reference>
<feature type="compositionally biased region" description="Polar residues" evidence="10">
    <location>
        <begin position="633"/>
        <end position="647"/>
    </location>
</feature>
<feature type="region of interest" description="Disordered" evidence="10">
    <location>
        <begin position="618"/>
        <end position="672"/>
    </location>
</feature>
<evidence type="ECO:0000256" key="2">
    <source>
        <dbReference type="ARBA" id="ARBA00004496"/>
    </source>
</evidence>
<gene>
    <name evidence="12" type="primary">SRP72</name>
    <name evidence="12" type="ORF">C6P45_003324</name>
</gene>
<keyword evidence="6" id="KW-0256">Endoplasmic reticulum</keyword>
<dbReference type="AlphaFoldDB" id="A0A9P7BBW4"/>
<keyword evidence="8 9" id="KW-0687">Ribonucleoprotein</keyword>
<comment type="function">
    <text evidence="9">Component of the signal recognition particle (SRP) complex, a ribonucleoprotein complex that mediates the cotranslational targeting of secretory and membrane proteins to the endoplasmic reticulum (ER).</text>
</comment>
<accession>A0A9P7BBW4</accession>
<dbReference type="Pfam" id="PF08492">
    <property type="entry name" value="SRP72"/>
    <property type="match status" value="1"/>
</dbReference>
<dbReference type="EMBL" id="PUHR01000033">
    <property type="protein sequence ID" value="KAG0669804.1"/>
    <property type="molecule type" value="Genomic_DNA"/>
</dbReference>
<evidence type="ECO:0000313" key="12">
    <source>
        <dbReference type="EMBL" id="KAG0669804.1"/>
    </source>
</evidence>
<dbReference type="PANTHER" id="PTHR14094">
    <property type="entry name" value="SIGNAL RECOGNITION PARTICLE 72"/>
    <property type="match status" value="1"/>
</dbReference>
<evidence type="ECO:0000259" key="11">
    <source>
        <dbReference type="Pfam" id="PF08492"/>
    </source>
</evidence>
<evidence type="ECO:0000313" key="13">
    <source>
        <dbReference type="Proteomes" id="UP000750334"/>
    </source>
</evidence>
<dbReference type="GO" id="GO:0006614">
    <property type="term" value="P:SRP-dependent cotranslational protein targeting to membrane"/>
    <property type="evidence" value="ECO:0007669"/>
    <property type="project" value="UniProtKB-UniRule"/>
</dbReference>
<name>A0A9P7BBW4_MAUEX</name>
<feature type="domain" description="Signal recognition particle SRP72 subunit RNA-binding" evidence="11">
    <location>
        <begin position="577"/>
        <end position="627"/>
    </location>
</feature>
<dbReference type="Gene3D" id="1.25.40.10">
    <property type="entry name" value="Tetratricopeptide repeat domain"/>
    <property type="match status" value="1"/>
</dbReference>
<evidence type="ECO:0000256" key="1">
    <source>
        <dbReference type="ARBA" id="ARBA00004240"/>
    </source>
</evidence>
<dbReference type="PIRSF" id="PIRSF038922">
    <property type="entry name" value="SRP72"/>
    <property type="match status" value="1"/>
</dbReference>
<dbReference type="GO" id="GO:0008312">
    <property type="term" value="F:7S RNA binding"/>
    <property type="evidence" value="ECO:0007669"/>
    <property type="project" value="InterPro"/>
</dbReference>
<dbReference type="InterPro" id="IPR026270">
    <property type="entry name" value="SRP72"/>
</dbReference>
<dbReference type="GO" id="GO:0005783">
    <property type="term" value="C:endoplasmic reticulum"/>
    <property type="evidence" value="ECO:0007669"/>
    <property type="project" value="UniProtKB-SubCell"/>
</dbReference>
<comment type="caution">
    <text evidence="12">The sequence shown here is derived from an EMBL/GenBank/DDBJ whole genome shotgun (WGS) entry which is preliminary data.</text>
</comment>